<dbReference type="Proteomes" id="UP001627284">
    <property type="component" value="Unassembled WGS sequence"/>
</dbReference>
<dbReference type="EMBL" id="JBJKTR010000022">
    <property type="protein sequence ID" value="KAL3326749.1"/>
    <property type="molecule type" value="Genomic_DNA"/>
</dbReference>
<name>A0ABD2R4M0_9SOLN</name>
<reference evidence="2 3" key="1">
    <citation type="submission" date="2024-05" db="EMBL/GenBank/DDBJ databases">
        <title>De novo assembly of an allotetraploid wild potato.</title>
        <authorList>
            <person name="Hosaka A.J."/>
        </authorList>
    </citation>
    <scope>NUCLEOTIDE SEQUENCE [LARGE SCALE GENOMIC DNA]</scope>
    <source>
        <tissue evidence="2">Young leaves</tissue>
    </source>
</reference>
<evidence type="ECO:0000256" key="1">
    <source>
        <dbReference type="SAM" id="MobiDB-lite"/>
    </source>
</evidence>
<comment type="caution">
    <text evidence="2">The sequence shown here is derived from an EMBL/GenBank/DDBJ whole genome shotgun (WGS) entry which is preliminary data.</text>
</comment>
<proteinExistence type="predicted"/>
<dbReference type="PANTHER" id="PTHR33356">
    <property type="entry name" value="TIP41-LIKE PROTEIN"/>
    <property type="match status" value="1"/>
</dbReference>
<dbReference type="AlphaFoldDB" id="A0ABD2R4M0"/>
<feature type="region of interest" description="Disordered" evidence="1">
    <location>
        <begin position="273"/>
        <end position="293"/>
    </location>
</feature>
<protein>
    <submittedName>
        <fullName evidence="2">Uncharacterized protein</fullName>
    </submittedName>
</protein>
<evidence type="ECO:0000313" key="3">
    <source>
        <dbReference type="Proteomes" id="UP001627284"/>
    </source>
</evidence>
<sequence length="399" mass="44991">MGEESKECEFWLPPEFLTGDDVFMGFKGNSKGEGNERKWYFGCDFQNEFSYGFNMFGLQSDLSSPVESVVSSTETESDEEDYITELTRQMAQSTLETRKVYKLSSSPQSTLCGVLGSKQGLQSESPNSPFQVCSPTEVQGRKGNVDLLYAAVGEVARMKKMEEQVGIWAPPRKTSPVYVDPKMSKSNLGSFYSKQPPLSYQQFKMAQVKLQFSFQCLKQQQIMEQKQVVLGPEKEGFWQYQLRQNHQNQSIQGRERNGADRPVNMAMSGAWPALQQSHHHQQKQPPPLLPQSSSGMRAVILGNPGPKRECAGTGVFIPRRVGTQTETRKKPGCSTVLLPDRVVQALNLQPQVQPRCNNGGVLKYRNSNNMGEQQWRNLRNQPPVAAMSQELQLPQDWTY</sequence>
<evidence type="ECO:0000313" key="2">
    <source>
        <dbReference type="EMBL" id="KAL3326749.1"/>
    </source>
</evidence>
<organism evidence="2 3">
    <name type="scientific">Solanum stoloniferum</name>
    <dbReference type="NCBI Taxonomy" id="62892"/>
    <lineage>
        <taxon>Eukaryota</taxon>
        <taxon>Viridiplantae</taxon>
        <taxon>Streptophyta</taxon>
        <taxon>Embryophyta</taxon>
        <taxon>Tracheophyta</taxon>
        <taxon>Spermatophyta</taxon>
        <taxon>Magnoliopsida</taxon>
        <taxon>eudicotyledons</taxon>
        <taxon>Gunneridae</taxon>
        <taxon>Pentapetalae</taxon>
        <taxon>asterids</taxon>
        <taxon>lamiids</taxon>
        <taxon>Solanales</taxon>
        <taxon>Solanaceae</taxon>
        <taxon>Solanoideae</taxon>
        <taxon>Solaneae</taxon>
        <taxon>Solanum</taxon>
    </lineage>
</organism>
<dbReference type="PANTHER" id="PTHR33356:SF29">
    <property type="match status" value="1"/>
</dbReference>
<gene>
    <name evidence="2" type="ORF">AABB24_037440</name>
</gene>
<keyword evidence="3" id="KW-1185">Reference proteome</keyword>
<accession>A0ABD2R4M0</accession>